<dbReference type="Proteomes" id="UP001278500">
    <property type="component" value="Unassembled WGS sequence"/>
</dbReference>
<organism evidence="1 2">
    <name type="scientific">Neurospora tetraspora</name>
    <dbReference type="NCBI Taxonomy" id="94610"/>
    <lineage>
        <taxon>Eukaryota</taxon>
        <taxon>Fungi</taxon>
        <taxon>Dikarya</taxon>
        <taxon>Ascomycota</taxon>
        <taxon>Pezizomycotina</taxon>
        <taxon>Sordariomycetes</taxon>
        <taxon>Sordariomycetidae</taxon>
        <taxon>Sordariales</taxon>
        <taxon>Sordariaceae</taxon>
        <taxon>Neurospora</taxon>
    </lineage>
</organism>
<feature type="non-terminal residue" evidence="1">
    <location>
        <position position="1"/>
    </location>
</feature>
<sequence>FAMAIQSLVFELVELKASSLAIGPARPKPSLLHFNKYSGELAELDAWLYTAKAKFYVDGYAISDLEVQFYYFYSSLLPPI</sequence>
<comment type="caution">
    <text evidence="1">The sequence shown here is derived from an EMBL/GenBank/DDBJ whole genome shotgun (WGS) entry which is preliminary data.</text>
</comment>
<evidence type="ECO:0000313" key="1">
    <source>
        <dbReference type="EMBL" id="KAK3334761.1"/>
    </source>
</evidence>
<name>A0AAE0J219_9PEZI</name>
<dbReference type="GeneID" id="87862382"/>
<accession>A0AAE0J219</accession>
<reference evidence="1" key="1">
    <citation type="journal article" date="2023" name="Mol. Phylogenet. Evol.">
        <title>Genome-scale phylogeny and comparative genomics of the fungal order Sordariales.</title>
        <authorList>
            <person name="Hensen N."/>
            <person name="Bonometti L."/>
            <person name="Westerberg I."/>
            <person name="Brannstrom I.O."/>
            <person name="Guillou S."/>
            <person name="Cros-Aarteil S."/>
            <person name="Calhoun S."/>
            <person name="Haridas S."/>
            <person name="Kuo A."/>
            <person name="Mondo S."/>
            <person name="Pangilinan J."/>
            <person name="Riley R."/>
            <person name="LaButti K."/>
            <person name="Andreopoulos B."/>
            <person name="Lipzen A."/>
            <person name="Chen C."/>
            <person name="Yan M."/>
            <person name="Daum C."/>
            <person name="Ng V."/>
            <person name="Clum A."/>
            <person name="Steindorff A."/>
            <person name="Ohm R.A."/>
            <person name="Martin F."/>
            <person name="Silar P."/>
            <person name="Natvig D.O."/>
            <person name="Lalanne C."/>
            <person name="Gautier V."/>
            <person name="Ament-Velasquez S.L."/>
            <person name="Kruys A."/>
            <person name="Hutchinson M.I."/>
            <person name="Powell A.J."/>
            <person name="Barry K."/>
            <person name="Miller A.N."/>
            <person name="Grigoriev I.V."/>
            <person name="Debuchy R."/>
            <person name="Gladieux P."/>
            <person name="Hiltunen Thoren M."/>
            <person name="Johannesson H."/>
        </authorList>
    </citation>
    <scope>NUCLEOTIDE SEQUENCE</scope>
    <source>
        <strain evidence="1">CBS 560.94</strain>
    </source>
</reference>
<evidence type="ECO:0000313" key="2">
    <source>
        <dbReference type="Proteomes" id="UP001278500"/>
    </source>
</evidence>
<dbReference type="AlphaFoldDB" id="A0AAE0J219"/>
<reference evidence="1" key="2">
    <citation type="submission" date="2023-06" db="EMBL/GenBank/DDBJ databases">
        <authorList>
            <consortium name="Lawrence Berkeley National Laboratory"/>
            <person name="Haridas S."/>
            <person name="Hensen N."/>
            <person name="Bonometti L."/>
            <person name="Westerberg I."/>
            <person name="Brannstrom I.O."/>
            <person name="Guillou S."/>
            <person name="Cros-Aarteil S."/>
            <person name="Calhoun S."/>
            <person name="Kuo A."/>
            <person name="Mondo S."/>
            <person name="Pangilinan J."/>
            <person name="Riley R."/>
            <person name="Labutti K."/>
            <person name="Andreopoulos B."/>
            <person name="Lipzen A."/>
            <person name="Chen C."/>
            <person name="Yanf M."/>
            <person name="Daum C."/>
            <person name="Ng V."/>
            <person name="Clum A."/>
            <person name="Steindorff A."/>
            <person name="Ohm R."/>
            <person name="Martin F."/>
            <person name="Silar P."/>
            <person name="Natvig D."/>
            <person name="Lalanne C."/>
            <person name="Gautier V."/>
            <person name="Ament-Velasquez S.L."/>
            <person name="Kruys A."/>
            <person name="Hutchinson M.I."/>
            <person name="Powell A.J."/>
            <person name="Barry K."/>
            <person name="Miller A.N."/>
            <person name="Grigoriev I.V."/>
            <person name="Debuchy R."/>
            <person name="Gladieux P."/>
            <person name="Thoren M.H."/>
            <person name="Johannesson H."/>
        </authorList>
    </citation>
    <scope>NUCLEOTIDE SEQUENCE</scope>
    <source>
        <strain evidence="1">CBS 560.94</strain>
    </source>
</reference>
<dbReference type="RefSeq" id="XP_062676927.1">
    <property type="nucleotide sequence ID" value="XM_062825228.1"/>
</dbReference>
<dbReference type="EMBL" id="JAUEPP010000009">
    <property type="protein sequence ID" value="KAK3334761.1"/>
    <property type="molecule type" value="Genomic_DNA"/>
</dbReference>
<proteinExistence type="predicted"/>
<protein>
    <submittedName>
        <fullName evidence="1">Uncharacterized protein</fullName>
    </submittedName>
</protein>
<gene>
    <name evidence="1" type="ORF">B0H65DRAFT_436161</name>
</gene>
<keyword evidence="2" id="KW-1185">Reference proteome</keyword>